<feature type="region of interest" description="Disordered" evidence="1">
    <location>
        <begin position="1"/>
        <end position="109"/>
    </location>
</feature>
<name>A0A0A9DS91_ARUDO</name>
<dbReference type="AlphaFoldDB" id="A0A0A9DS91"/>
<feature type="compositionally biased region" description="Polar residues" evidence="1">
    <location>
        <begin position="21"/>
        <end position="34"/>
    </location>
</feature>
<sequence length="187" mass="19929">MHALTGRRRPLGLHGIHQPACSPTSPGTLCAQSDQPHRRRRGGGGLDALAAQRPYQPPRRPPRRGGLVPGARRQRLPRPQAPPDLAHVHGRRHAHRPERHVMPPHLPCRRRRGGGWRHAARALGLVERAGVGGEAAGCSWALGARAALAPGEKQGRELEVVVLVVVVVGGARVLPLVGGDGENGDGR</sequence>
<evidence type="ECO:0000256" key="1">
    <source>
        <dbReference type="SAM" id="MobiDB-lite"/>
    </source>
</evidence>
<feature type="compositionally biased region" description="Basic residues" evidence="1">
    <location>
        <begin position="1"/>
        <end position="11"/>
    </location>
</feature>
<organism evidence="2">
    <name type="scientific">Arundo donax</name>
    <name type="common">Giant reed</name>
    <name type="synonym">Donax arundinaceus</name>
    <dbReference type="NCBI Taxonomy" id="35708"/>
    <lineage>
        <taxon>Eukaryota</taxon>
        <taxon>Viridiplantae</taxon>
        <taxon>Streptophyta</taxon>
        <taxon>Embryophyta</taxon>
        <taxon>Tracheophyta</taxon>
        <taxon>Spermatophyta</taxon>
        <taxon>Magnoliopsida</taxon>
        <taxon>Liliopsida</taxon>
        <taxon>Poales</taxon>
        <taxon>Poaceae</taxon>
        <taxon>PACMAD clade</taxon>
        <taxon>Arundinoideae</taxon>
        <taxon>Arundineae</taxon>
        <taxon>Arundo</taxon>
    </lineage>
</organism>
<evidence type="ECO:0000313" key="2">
    <source>
        <dbReference type="EMBL" id="JAD89558.1"/>
    </source>
</evidence>
<feature type="compositionally biased region" description="Basic residues" evidence="1">
    <location>
        <begin position="88"/>
        <end position="98"/>
    </location>
</feature>
<dbReference type="EMBL" id="GBRH01208337">
    <property type="protein sequence ID" value="JAD89558.1"/>
    <property type="molecule type" value="Transcribed_RNA"/>
</dbReference>
<reference evidence="2" key="2">
    <citation type="journal article" date="2015" name="Data Brief">
        <title>Shoot transcriptome of the giant reed, Arundo donax.</title>
        <authorList>
            <person name="Barrero R.A."/>
            <person name="Guerrero F.D."/>
            <person name="Moolhuijzen P."/>
            <person name="Goolsby J.A."/>
            <person name="Tidwell J."/>
            <person name="Bellgard S.E."/>
            <person name="Bellgard M.I."/>
        </authorList>
    </citation>
    <scope>NUCLEOTIDE SEQUENCE</scope>
    <source>
        <tissue evidence="2">Shoot tissue taken approximately 20 cm above the soil surface</tissue>
    </source>
</reference>
<protein>
    <submittedName>
        <fullName evidence="2">Uncharacterized protein</fullName>
    </submittedName>
</protein>
<proteinExistence type="predicted"/>
<reference evidence="2" key="1">
    <citation type="submission" date="2014-09" db="EMBL/GenBank/DDBJ databases">
        <authorList>
            <person name="Magalhaes I.L.F."/>
            <person name="Oliveira U."/>
            <person name="Santos F.R."/>
            <person name="Vidigal T.H.D.A."/>
            <person name="Brescovit A.D."/>
            <person name="Santos A.J."/>
        </authorList>
    </citation>
    <scope>NUCLEOTIDE SEQUENCE</scope>
    <source>
        <tissue evidence="2">Shoot tissue taken approximately 20 cm above the soil surface</tissue>
    </source>
</reference>
<accession>A0A0A9DS91</accession>